<organism evidence="2 3">
    <name type="scientific">Psilocybe cf. subviscida</name>
    <dbReference type="NCBI Taxonomy" id="2480587"/>
    <lineage>
        <taxon>Eukaryota</taxon>
        <taxon>Fungi</taxon>
        <taxon>Dikarya</taxon>
        <taxon>Basidiomycota</taxon>
        <taxon>Agaricomycotina</taxon>
        <taxon>Agaricomycetes</taxon>
        <taxon>Agaricomycetidae</taxon>
        <taxon>Agaricales</taxon>
        <taxon>Agaricineae</taxon>
        <taxon>Strophariaceae</taxon>
        <taxon>Psilocybe</taxon>
    </lineage>
</organism>
<name>A0A8H5BBA8_9AGAR</name>
<keyword evidence="3" id="KW-1185">Reference proteome</keyword>
<evidence type="ECO:0000256" key="1">
    <source>
        <dbReference type="SAM" id="MobiDB-lite"/>
    </source>
</evidence>
<feature type="compositionally biased region" description="Basic and acidic residues" evidence="1">
    <location>
        <begin position="64"/>
        <end position="77"/>
    </location>
</feature>
<protein>
    <submittedName>
        <fullName evidence="2">Uncharacterized protein</fullName>
    </submittedName>
</protein>
<dbReference type="AlphaFoldDB" id="A0A8H5BBA8"/>
<evidence type="ECO:0000313" key="2">
    <source>
        <dbReference type="EMBL" id="KAF5319711.1"/>
    </source>
</evidence>
<feature type="region of interest" description="Disordered" evidence="1">
    <location>
        <begin position="58"/>
        <end position="77"/>
    </location>
</feature>
<accession>A0A8H5BBA8</accession>
<sequence>MSFRSSKIIELFSNPSFFSTFISELSPPTYPASAHITGINTQTSHPEFCFPSYGPRDPPAATPKHHEPSELVQEGRGRRSPAARGLCQCVCDDDVINFRQTIRQWFSAFGFVYWRGWENDYHEKITAIPFGRRYSQMARADYYYELDHKMATALCPETDFDRHEIALWLNHLLHHLYKEAVLSEMGRITALVLILTWILHEAVEVFLEGPGVQVSDDAVLEAGQAGPENVEANGWSQVWSEPLTAKASVCIGEKEETWELGKDEAEGERKDGTKETQCGKV</sequence>
<comment type="caution">
    <text evidence="2">The sequence shown here is derived from an EMBL/GenBank/DDBJ whole genome shotgun (WGS) entry which is preliminary data.</text>
</comment>
<feature type="compositionally biased region" description="Basic and acidic residues" evidence="1">
    <location>
        <begin position="258"/>
        <end position="274"/>
    </location>
</feature>
<feature type="region of interest" description="Disordered" evidence="1">
    <location>
        <begin position="258"/>
        <end position="281"/>
    </location>
</feature>
<dbReference type="EMBL" id="JAACJJ010000029">
    <property type="protein sequence ID" value="KAF5319711.1"/>
    <property type="molecule type" value="Genomic_DNA"/>
</dbReference>
<reference evidence="2 3" key="1">
    <citation type="journal article" date="2020" name="ISME J.">
        <title>Uncovering the hidden diversity of litter-decomposition mechanisms in mushroom-forming fungi.</title>
        <authorList>
            <person name="Floudas D."/>
            <person name="Bentzer J."/>
            <person name="Ahren D."/>
            <person name="Johansson T."/>
            <person name="Persson P."/>
            <person name="Tunlid A."/>
        </authorList>
    </citation>
    <scope>NUCLEOTIDE SEQUENCE [LARGE SCALE GENOMIC DNA]</scope>
    <source>
        <strain evidence="2 3">CBS 101986</strain>
    </source>
</reference>
<dbReference type="Proteomes" id="UP000567179">
    <property type="component" value="Unassembled WGS sequence"/>
</dbReference>
<gene>
    <name evidence="2" type="ORF">D9619_008600</name>
</gene>
<proteinExistence type="predicted"/>
<evidence type="ECO:0000313" key="3">
    <source>
        <dbReference type="Proteomes" id="UP000567179"/>
    </source>
</evidence>